<dbReference type="Proteomes" id="UP000075880">
    <property type="component" value="Unassembled WGS sequence"/>
</dbReference>
<sequence>MVQTICDQLDFGKLALGDKRGTFTQSKSRRGSCLVSIVGCCRMLLCRRRVQYGRSVRKYITSTSDIMENPRNSPKRPPTFAAYEATHTQSQEQFLMFSGIPDLPGEGKRHRSATKVTLILPLEAATPAVVLDARKEGFLGCLRKCGYEQTVFCVL</sequence>
<dbReference type="EnsemblMetazoa" id="ENSAATROPT002717">
    <property type="protein sequence ID" value="ENSAATROPP002610"/>
    <property type="gene ID" value="ENSAATROPG002153"/>
</dbReference>
<reference evidence="1" key="1">
    <citation type="submission" date="2024-04" db="UniProtKB">
        <authorList>
            <consortium name="EnsemblMetazoa"/>
        </authorList>
    </citation>
    <scope>IDENTIFICATION</scope>
    <source>
        <strain evidence="1">EBRO</strain>
    </source>
</reference>
<name>A0AAG5CV04_ANOAO</name>
<accession>A0AAG5CV04</accession>
<proteinExistence type="predicted"/>
<protein>
    <submittedName>
        <fullName evidence="1">Uncharacterized protein</fullName>
    </submittedName>
</protein>
<evidence type="ECO:0000313" key="2">
    <source>
        <dbReference type="Proteomes" id="UP000075880"/>
    </source>
</evidence>
<evidence type="ECO:0000313" key="1">
    <source>
        <dbReference type="EnsemblMetazoa" id="ENSAATROPP002610"/>
    </source>
</evidence>
<keyword evidence="2" id="KW-1185">Reference proteome</keyword>
<organism evidence="1 2">
    <name type="scientific">Anopheles atroparvus</name>
    <name type="common">European mosquito</name>
    <dbReference type="NCBI Taxonomy" id="41427"/>
    <lineage>
        <taxon>Eukaryota</taxon>
        <taxon>Metazoa</taxon>
        <taxon>Ecdysozoa</taxon>
        <taxon>Arthropoda</taxon>
        <taxon>Hexapoda</taxon>
        <taxon>Insecta</taxon>
        <taxon>Pterygota</taxon>
        <taxon>Neoptera</taxon>
        <taxon>Endopterygota</taxon>
        <taxon>Diptera</taxon>
        <taxon>Nematocera</taxon>
        <taxon>Culicoidea</taxon>
        <taxon>Culicidae</taxon>
        <taxon>Anophelinae</taxon>
        <taxon>Anopheles</taxon>
    </lineage>
</organism>
<dbReference type="AlphaFoldDB" id="A0AAG5CV04"/>